<name>A0A8S9QTR2_BRACR</name>
<protein>
    <submittedName>
        <fullName evidence="1">Uncharacterized protein</fullName>
    </submittedName>
</protein>
<proteinExistence type="predicted"/>
<dbReference type="Proteomes" id="UP000712600">
    <property type="component" value="Unassembled WGS sequence"/>
</dbReference>
<evidence type="ECO:0000313" key="1">
    <source>
        <dbReference type="EMBL" id="KAF3553719.1"/>
    </source>
</evidence>
<reference evidence="1" key="1">
    <citation type="submission" date="2019-12" db="EMBL/GenBank/DDBJ databases">
        <title>Genome sequencing and annotation of Brassica cretica.</title>
        <authorList>
            <person name="Studholme D.J."/>
            <person name="Sarris P."/>
        </authorList>
    </citation>
    <scope>NUCLEOTIDE SEQUENCE</scope>
    <source>
        <strain evidence="1">PFS-109/04</strain>
        <tissue evidence="1">Leaf</tissue>
    </source>
</reference>
<dbReference type="EMBL" id="QGKX02000996">
    <property type="protein sequence ID" value="KAF3553719.1"/>
    <property type="molecule type" value="Genomic_DNA"/>
</dbReference>
<organism evidence="1 2">
    <name type="scientific">Brassica cretica</name>
    <name type="common">Mustard</name>
    <dbReference type="NCBI Taxonomy" id="69181"/>
    <lineage>
        <taxon>Eukaryota</taxon>
        <taxon>Viridiplantae</taxon>
        <taxon>Streptophyta</taxon>
        <taxon>Embryophyta</taxon>
        <taxon>Tracheophyta</taxon>
        <taxon>Spermatophyta</taxon>
        <taxon>Magnoliopsida</taxon>
        <taxon>eudicotyledons</taxon>
        <taxon>Gunneridae</taxon>
        <taxon>Pentapetalae</taxon>
        <taxon>rosids</taxon>
        <taxon>malvids</taxon>
        <taxon>Brassicales</taxon>
        <taxon>Brassicaceae</taxon>
        <taxon>Brassiceae</taxon>
        <taxon>Brassica</taxon>
    </lineage>
</organism>
<evidence type="ECO:0000313" key="2">
    <source>
        <dbReference type="Proteomes" id="UP000712600"/>
    </source>
</evidence>
<sequence>MEDEVFIHTSQIDGHWITQLVAPKLECYNSIDLICPLIQENEIGRFVKVIFSANCVKPGETNSYTTKFQDTGCCYLGENLVKHGRRERSQVEVRRRVSFSQSQNTQDLPFLFLVTGSRPHWIYILADEDGTKMEMTISEGYEDRFRGLEKQEGKLVEIFRVEVHRAYPGFQTTNSRFTLNATRHTQVYIIDRLKNQL</sequence>
<dbReference type="AlphaFoldDB" id="A0A8S9QTR2"/>
<gene>
    <name evidence="1" type="ORF">F2Q69_00014271</name>
</gene>
<comment type="caution">
    <text evidence="1">The sequence shown here is derived from an EMBL/GenBank/DDBJ whole genome shotgun (WGS) entry which is preliminary data.</text>
</comment>
<dbReference type="Gene3D" id="2.40.50.140">
    <property type="entry name" value="Nucleic acid-binding proteins"/>
    <property type="match status" value="1"/>
</dbReference>
<accession>A0A8S9QTR2</accession>
<dbReference type="InterPro" id="IPR012340">
    <property type="entry name" value="NA-bd_OB-fold"/>
</dbReference>